<dbReference type="InterPro" id="IPR000757">
    <property type="entry name" value="Beta-glucanase-like"/>
</dbReference>
<evidence type="ECO:0000259" key="2">
    <source>
        <dbReference type="PROSITE" id="PS51762"/>
    </source>
</evidence>
<comment type="caution">
    <text evidence="3">The sequence shown here is derived from an EMBL/GenBank/DDBJ whole genome shotgun (WGS) entry which is preliminary data.</text>
</comment>
<keyword evidence="3" id="KW-0378">Hydrolase</keyword>
<dbReference type="GO" id="GO:0004553">
    <property type="term" value="F:hydrolase activity, hydrolyzing O-glycosyl compounds"/>
    <property type="evidence" value="ECO:0007669"/>
    <property type="project" value="InterPro"/>
</dbReference>
<name>A0A2A4B3S8_9SPHN</name>
<comment type="similarity">
    <text evidence="1">Belongs to the glycosyl hydrolase 16 family.</text>
</comment>
<dbReference type="PROSITE" id="PS51762">
    <property type="entry name" value="GH16_2"/>
    <property type="match status" value="1"/>
</dbReference>
<sequence>MTMILLAMALQTATLGATNYTVDAPMTVPAGKPDLADEFDGPRVDTRVWRYDTSRNAVGWANNEKQYYAADRRENARIEKGALVIEARRETLSKDRFADWGGQGYSSAKLVSREALGYGFYSVRAQLPCERGSWPAIWLLPERGKWPDMGEIDIMEMVGWDAGVVHGTLHSGDYNHMKGTQRGAQVRVPDACTAYHDYQLDWRPDSITIGIDGRAYMRVPNTQAGDKGAWPFDRPYHLILNLAVGGDWGGKMGIDDSAFPMRFSIDHVRYWKAK</sequence>
<dbReference type="InterPro" id="IPR013320">
    <property type="entry name" value="ConA-like_dom_sf"/>
</dbReference>
<dbReference type="CDD" id="cd08023">
    <property type="entry name" value="GH16_laminarinase_like"/>
    <property type="match status" value="1"/>
</dbReference>
<protein>
    <submittedName>
        <fullName evidence="3">Glycoside hydrolase</fullName>
    </submittedName>
</protein>
<dbReference type="InterPro" id="IPR050546">
    <property type="entry name" value="Glycosyl_Hydrlase_16"/>
</dbReference>
<feature type="domain" description="GH16" evidence="2">
    <location>
        <begin position="15"/>
        <end position="274"/>
    </location>
</feature>
<dbReference type="OrthoDB" id="9809583at2"/>
<dbReference type="GO" id="GO:0009251">
    <property type="term" value="P:glucan catabolic process"/>
    <property type="evidence" value="ECO:0007669"/>
    <property type="project" value="TreeGrafter"/>
</dbReference>
<gene>
    <name evidence="3" type="ORF">COC42_14530</name>
</gene>
<evidence type="ECO:0000313" key="3">
    <source>
        <dbReference type="EMBL" id="PCD02612.1"/>
    </source>
</evidence>
<reference evidence="3 4" key="1">
    <citation type="submission" date="2017-09" db="EMBL/GenBank/DDBJ databases">
        <title>Sphingomonas spermidinifaciens 9NM-10, whole genome shotgun sequence.</title>
        <authorList>
            <person name="Feng G."/>
            <person name="Zhu H."/>
        </authorList>
    </citation>
    <scope>NUCLEOTIDE SEQUENCE [LARGE SCALE GENOMIC DNA]</scope>
    <source>
        <strain evidence="3 4">9NM-10</strain>
    </source>
</reference>
<accession>A0A2A4B3S8</accession>
<dbReference type="AlphaFoldDB" id="A0A2A4B3S8"/>
<dbReference type="SUPFAM" id="SSF49899">
    <property type="entry name" value="Concanavalin A-like lectins/glucanases"/>
    <property type="match status" value="1"/>
</dbReference>
<dbReference type="PANTHER" id="PTHR10963:SF24">
    <property type="entry name" value="GLYCOSIDASE C21B10.07-RELATED"/>
    <property type="match status" value="1"/>
</dbReference>
<organism evidence="3 4">
    <name type="scientific">Sphingomonas spermidinifaciens</name>
    <dbReference type="NCBI Taxonomy" id="1141889"/>
    <lineage>
        <taxon>Bacteria</taxon>
        <taxon>Pseudomonadati</taxon>
        <taxon>Pseudomonadota</taxon>
        <taxon>Alphaproteobacteria</taxon>
        <taxon>Sphingomonadales</taxon>
        <taxon>Sphingomonadaceae</taxon>
        <taxon>Sphingomonas</taxon>
    </lineage>
</organism>
<dbReference type="EMBL" id="NWMW01000002">
    <property type="protein sequence ID" value="PCD02612.1"/>
    <property type="molecule type" value="Genomic_DNA"/>
</dbReference>
<keyword evidence="4" id="KW-1185">Reference proteome</keyword>
<proteinExistence type="inferred from homology"/>
<dbReference type="Proteomes" id="UP000218366">
    <property type="component" value="Unassembled WGS sequence"/>
</dbReference>
<dbReference type="Gene3D" id="2.60.120.200">
    <property type="match status" value="1"/>
</dbReference>
<dbReference type="Pfam" id="PF00722">
    <property type="entry name" value="Glyco_hydro_16"/>
    <property type="match status" value="1"/>
</dbReference>
<dbReference type="PANTHER" id="PTHR10963">
    <property type="entry name" value="GLYCOSYL HYDROLASE-RELATED"/>
    <property type="match status" value="1"/>
</dbReference>
<evidence type="ECO:0000313" key="4">
    <source>
        <dbReference type="Proteomes" id="UP000218366"/>
    </source>
</evidence>
<evidence type="ECO:0000256" key="1">
    <source>
        <dbReference type="ARBA" id="ARBA00006865"/>
    </source>
</evidence>